<dbReference type="GO" id="GO:0006952">
    <property type="term" value="P:defense response"/>
    <property type="evidence" value="ECO:0007669"/>
    <property type="project" value="UniProtKB-KW"/>
</dbReference>
<reference evidence="11 12" key="1">
    <citation type="submission" date="2024-02" db="EMBL/GenBank/DDBJ databases">
        <title>High-quality chromosome-scale genome assembly of Pensacola bahiagrass (Paspalum notatum Flugge var. saurae).</title>
        <authorList>
            <person name="Vega J.M."/>
            <person name="Podio M."/>
            <person name="Orjuela J."/>
            <person name="Siena L.A."/>
            <person name="Pessino S.C."/>
            <person name="Combes M.C."/>
            <person name="Mariac C."/>
            <person name="Albertini E."/>
            <person name="Pupilli F."/>
            <person name="Ortiz J.P.A."/>
            <person name="Leblanc O."/>
        </authorList>
    </citation>
    <scope>NUCLEOTIDE SEQUENCE [LARGE SCALE GENOMIC DNA]</scope>
    <source>
        <strain evidence="11">R1</strain>
        <tissue evidence="11">Leaf</tissue>
    </source>
</reference>
<dbReference type="PANTHER" id="PTHR36766">
    <property type="entry name" value="PLANT BROAD-SPECTRUM MILDEW RESISTANCE PROTEIN RPW8"/>
    <property type="match status" value="1"/>
</dbReference>
<sequence>MATTAALVFAGKTIATPAISFIVNKVFSYLSKWHQAEGMEDIKDRLLRRLTEIQAVYTAVNLEQITAHTSSALDQWLWRFRDAVEGAEDALDEVDYYKLEEEAHALEHQVRNPAINFFREKIVYKFEKHISERNMVKKLRKAMEDLDGVAEGVCTFLQLIVRFEGQTLADHAENSDQETNSLVATDIFGRGREKDQIMGWLVDNLEENPRSDRISKTPVISIIGIGGIGKTTLAQIVYKELKDASVFDCIVWAHVSSDTFSVTGITKKILEDVMNKKPNVATLQALQKILKEKLNRKKFLLILDDVWEDRKMNEWEKLMAPLQSSQRGSRILLTTRMESVADMVTSVMKSEKQYLHLSGLDKDDSFALFRKFAFQDMNADDYGHLLSTAEEIVKKFQGCPLVTKIAGGHLMGNLKKQYWENWDTQLKGTLDVIVTTVLRSSYRHLPEDLQLCFRYCSIFPKCYMFKKDKLVKMWMGTGLIPQINGGRERPEDIGEKYITQLARKSFFSFVPTGDPHSKHYTGYYIMHDLLHDLARNVSVGECLRIEDGGNMQGSHTVRHLWIENFSKLKSKEIDAILVFKNLRTLIIENSNQIGIDCVCALERVVENLKGLRLLSLKRVPKFSFAKHVPNKHLRYVSFSGMLKAHRLSKLYHLQVLTADNFIDIEPEQLKKLGNLSCLRYVSYGSNGLGDFHVVRLTSLQELHYFQIQAKEGYKISSLQNLNSLCKLQMCTLENIGNHEEVIEAKLTEKDHLKSLSLNWSVTNGSPMSKDDLVIEKLEPPARLENLEIVGYNGLQFPSWINNLSLINIVSLELRECRNWSYLPALGNLCLLKHLELQKITELKQIGQSPDVSLPPNLRTLVVDGCENLRELPLLPSSLVQLEINKVGLSILPRICDHHDNNMDSKGLPPKLTSVIISNCSNLTSLEGSFLLQEQCVQTLQILNIVDCTKLTRAPLLFGEMNDLTEFRIGSCYLLRMLEKADGGRLPYTLKELSMVQCGDLQIPLLDSLCGLTNLTSLSIDNCSRVKSLPSSEVFRSLRALREMFVTNCIYLSSMGGLGALPDLTWLEITECEKIQLAALFGEVCGDVVLDFSLQVYTLWIHTTPMLEMEPLQKLHNVKNLIISVGCDRISQQWLRQNMMSLESLEILKPEIMLPLQDLSCLKRLEFDRAPRRLPFPNLPSSLESFIIRRCDPQLKDNWTKKGTSEWHKISCIPRVRIGSLVDHFPKKRTHNK</sequence>
<evidence type="ECO:0000256" key="2">
    <source>
        <dbReference type="ARBA" id="ARBA00022614"/>
    </source>
</evidence>
<dbReference type="AlphaFoldDB" id="A0AAQ3SHB1"/>
<dbReference type="Gene3D" id="3.80.10.10">
    <property type="entry name" value="Ribonuclease Inhibitor"/>
    <property type="match status" value="3"/>
</dbReference>
<dbReference type="Gene3D" id="1.10.10.10">
    <property type="entry name" value="Winged helix-like DNA-binding domain superfamily/Winged helix DNA-binding domain"/>
    <property type="match status" value="1"/>
</dbReference>
<dbReference type="InterPro" id="IPR056789">
    <property type="entry name" value="LRR_R13L1-DRL21"/>
</dbReference>
<dbReference type="GO" id="GO:0043531">
    <property type="term" value="F:ADP binding"/>
    <property type="evidence" value="ECO:0007669"/>
    <property type="project" value="InterPro"/>
</dbReference>
<name>A0AAQ3SHB1_PASNO</name>
<dbReference type="SUPFAM" id="SSF52058">
    <property type="entry name" value="L domain-like"/>
    <property type="match status" value="2"/>
</dbReference>
<keyword evidence="3" id="KW-0677">Repeat</keyword>
<accession>A0AAQ3SHB1</accession>
<feature type="non-terminal residue" evidence="11">
    <location>
        <position position="1"/>
    </location>
</feature>
<evidence type="ECO:0000313" key="11">
    <source>
        <dbReference type="EMBL" id="WVZ51032.1"/>
    </source>
</evidence>
<proteinExistence type="inferred from homology"/>
<evidence type="ECO:0000256" key="3">
    <source>
        <dbReference type="ARBA" id="ARBA00022737"/>
    </source>
</evidence>
<keyword evidence="4" id="KW-0547">Nucleotide-binding</keyword>
<keyword evidence="6" id="KW-0067">ATP-binding</keyword>
<dbReference type="InterPro" id="IPR027417">
    <property type="entry name" value="P-loop_NTPase"/>
</dbReference>
<feature type="domain" description="NB-ARC" evidence="7">
    <location>
        <begin position="212"/>
        <end position="376"/>
    </location>
</feature>
<dbReference type="InterPro" id="IPR032675">
    <property type="entry name" value="LRR_dom_sf"/>
</dbReference>
<evidence type="ECO:0000256" key="1">
    <source>
        <dbReference type="ARBA" id="ARBA00008894"/>
    </source>
</evidence>
<gene>
    <name evidence="11" type="ORF">U9M48_002224</name>
</gene>
<keyword evidence="12" id="KW-1185">Reference proteome</keyword>
<dbReference type="Pfam" id="PF18052">
    <property type="entry name" value="Rx_N"/>
    <property type="match status" value="1"/>
</dbReference>
<protein>
    <submittedName>
        <fullName evidence="11">Uncharacterized protein</fullName>
    </submittedName>
</protein>
<dbReference type="Pfam" id="PF25019">
    <property type="entry name" value="LRR_R13L1-DRL21"/>
    <property type="match status" value="1"/>
</dbReference>
<dbReference type="Gene3D" id="3.40.50.300">
    <property type="entry name" value="P-loop containing nucleotide triphosphate hydrolases"/>
    <property type="match status" value="1"/>
</dbReference>
<comment type="similarity">
    <text evidence="1">Belongs to the disease resistance NB-LRR family.</text>
</comment>
<dbReference type="InterPro" id="IPR036388">
    <property type="entry name" value="WH-like_DNA-bd_sf"/>
</dbReference>
<dbReference type="Gene3D" id="1.10.8.430">
    <property type="entry name" value="Helical domain of apoptotic protease-activating factors"/>
    <property type="match status" value="1"/>
</dbReference>
<dbReference type="InterPro" id="IPR042197">
    <property type="entry name" value="Apaf_helical"/>
</dbReference>
<evidence type="ECO:0000256" key="5">
    <source>
        <dbReference type="ARBA" id="ARBA00022821"/>
    </source>
</evidence>
<dbReference type="PRINTS" id="PR00364">
    <property type="entry name" value="DISEASERSIST"/>
</dbReference>
<feature type="domain" description="Disease resistance N-terminal" evidence="8">
    <location>
        <begin position="18"/>
        <end position="102"/>
    </location>
</feature>
<evidence type="ECO:0000259" key="10">
    <source>
        <dbReference type="Pfam" id="PF25019"/>
    </source>
</evidence>
<evidence type="ECO:0000256" key="6">
    <source>
        <dbReference type="ARBA" id="ARBA00022840"/>
    </source>
</evidence>
<dbReference type="Pfam" id="PF00931">
    <property type="entry name" value="NB-ARC"/>
    <property type="match status" value="1"/>
</dbReference>
<dbReference type="GO" id="GO:0005524">
    <property type="term" value="F:ATP binding"/>
    <property type="evidence" value="ECO:0007669"/>
    <property type="project" value="UniProtKB-KW"/>
</dbReference>
<keyword evidence="2" id="KW-0433">Leucine-rich repeat</keyword>
<dbReference type="GO" id="GO:0051707">
    <property type="term" value="P:response to other organism"/>
    <property type="evidence" value="ECO:0007669"/>
    <property type="project" value="UniProtKB-ARBA"/>
</dbReference>
<feature type="domain" description="Disease resistance protein winged helix" evidence="9">
    <location>
        <begin position="458"/>
        <end position="534"/>
    </location>
</feature>
<feature type="domain" description="R13L1/DRL21-like LRR repeat region" evidence="10">
    <location>
        <begin position="715"/>
        <end position="838"/>
    </location>
</feature>
<dbReference type="InterPro" id="IPR002182">
    <property type="entry name" value="NB-ARC"/>
</dbReference>
<evidence type="ECO:0000259" key="8">
    <source>
        <dbReference type="Pfam" id="PF18052"/>
    </source>
</evidence>
<dbReference type="Proteomes" id="UP001341281">
    <property type="component" value="Chromosome 01"/>
</dbReference>
<evidence type="ECO:0000259" key="7">
    <source>
        <dbReference type="Pfam" id="PF00931"/>
    </source>
</evidence>
<dbReference type="Pfam" id="PF23559">
    <property type="entry name" value="WHD_DRP"/>
    <property type="match status" value="1"/>
</dbReference>
<dbReference type="EMBL" id="CP144745">
    <property type="protein sequence ID" value="WVZ51032.1"/>
    <property type="molecule type" value="Genomic_DNA"/>
</dbReference>
<evidence type="ECO:0000259" key="9">
    <source>
        <dbReference type="Pfam" id="PF23559"/>
    </source>
</evidence>
<dbReference type="SUPFAM" id="SSF52540">
    <property type="entry name" value="P-loop containing nucleoside triphosphate hydrolases"/>
    <property type="match status" value="1"/>
</dbReference>
<dbReference type="PANTHER" id="PTHR36766:SF64">
    <property type="entry name" value="OS12G0206100 PROTEIN"/>
    <property type="match status" value="1"/>
</dbReference>
<keyword evidence="5" id="KW-0611">Plant defense</keyword>
<dbReference type="InterPro" id="IPR041118">
    <property type="entry name" value="Rx_N"/>
</dbReference>
<evidence type="ECO:0000256" key="4">
    <source>
        <dbReference type="ARBA" id="ARBA00022741"/>
    </source>
</evidence>
<dbReference type="InterPro" id="IPR058922">
    <property type="entry name" value="WHD_DRP"/>
</dbReference>
<organism evidence="11 12">
    <name type="scientific">Paspalum notatum var. saurae</name>
    <dbReference type="NCBI Taxonomy" id="547442"/>
    <lineage>
        <taxon>Eukaryota</taxon>
        <taxon>Viridiplantae</taxon>
        <taxon>Streptophyta</taxon>
        <taxon>Embryophyta</taxon>
        <taxon>Tracheophyta</taxon>
        <taxon>Spermatophyta</taxon>
        <taxon>Magnoliopsida</taxon>
        <taxon>Liliopsida</taxon>
        <taxon>Poales</taxon>
        <taxon>Poaceae</taxon>
        <taxon>PACMAD clade</taxon>
        <taxon>Panicoideae</taxon>
        <taxon>Andropogonodae</taxon>
        <taxon>Paspaleae</taxon>
        <taxon>Paspalinae</taxon>
        <taxon>Paspalum</taxon>
    </lineage>
</organism>
<evidence type="ECO:0000313" key="12">
    <source>
        <dbReference type="Proteomes" id="UP001341281"/>
    </source>
</evidence>